<reference evidence="3" key="1">
    <citation type="journal article" date="2017" name="Nat. Commun.">
        <title>The asparagus genome sheds light on the origin and evolution of a young Y chromosome.</title>
        <authorList>
            <person name="Harkess A."/>
            <person name="Zhou J."/>
            <person name="Xu C."/>
            <person name="Bowers J.E."/>
            <person name="Van der Hulst R."/>
            <person name="Ayyampalayam S."/>
            <person name="Mercati F."/>
            <person name="Riccardi P."/>
            <person name="McKain M.R."/>
            <person name="Kakrana A."/>
            <person name="Tang H."/>
            <person name="Ray J."/>
            <person name="Groenendijk J."/>
            <person name="Arikit S."/>
            <person name="Mathioni S.M."/>
            <person name="Nakano M."/>
            <person name="Shan H."/>
            <person name="Telgmann-Rauber A."/>
            <person name="Kanno A."/>
            <person name="Yue Z."/>
            <person name="Chen H."/>
            <person name="Li W."/>
            <person name="Chen Y."/>
            <person name="Xu X."/>
            <person name="Zhang Y."/>
            <person name="Luo S."/>
            <person name="Chen H."/>
            <person name="Gao J."/>
            <person name="Mao Z."/>
            <person name="Pires J.C."/>
            <person name="Luo M."/>
            <person name="Kudrna D."/>
            <person name="Wing R.A."/>
            <person name="Meyers B.C."/>
            <person name="Yi K."/>
            <person name="Kong H."/>
            <person name="Lavrijsen P."/>
            <person name="Sunseri F."/>
            <person name="Falavigna A."/>
            <person name="Ye Y."/>
            <person name="Leebens-Mack J.H."/>
            <person name="Chen G."/>
        </authorList>
    </citation>
    <scope>NUCLEOTIDE SEQUENCE [LARGE SCALE GENOMIC DNA]</scope>
    <source>
        <strain evidence="3">cv. DH0086</strain>
    </source>
</reference>
<dbReference type="AlphaFoldDB" id="A0A5P1F507"/>
<protein>
    <submittedName>
        <fullName evidence="2">Uncharacterized protein</fullName>
    </submittedName>
</protein>
<feature type="region of interest" description="Disordered" evidence="1">
    <location>
        <begin position="28"/>
        <end position="47"/>
    </location>
</feature>
<dbReference type="EMBL" id="CM007384">
    <property type="protein sequence ID" value="ONK73455.1"/>
    <property type="molecule type" value="Genomic_DNA"/>
</dbReference>
<organism evidence="2 3">
    <name type="scientific">Asparagus officinalis</name>
    <name type="common">Garden asparagus</name>
    <dbReference type="NCBI Taxonomy" id="4686"/>
    <lineage>
        <taxon>Eukaryota</taxon>
        <taxon>Viridiplantae</taxon>
        <taxon>Streptophyta</taxon>
        <taxon>Embryophyta</taxon>
        <taxon>Tracheophyta</taxon>
        <taxon>Spermatophyta</taxon>
        <taxon>Magnoliopsida</taxon>
        <taxon>Liliopsida</taxon>
        <taxon>Asparagales</taxon>
        <taxon>Asparagaceae</taxon>
        <taxon>Asparagoideae</taxon>
        <taxon>Asparagus</taxon>
    </lineage>
</organism>
<sequence length="108" mass="11947">MRGGGSADFFAGKYAGDVGCRQQNEAAAEGCEGEGKGGGEQRRKVGLRQQRKWQGIAKKCRPTVSELRLWRRKLKYQLQGLADSIGLPCRITQGCKYYTLPHRSSSLV</sequence>
<gene>
    <name evidence="2" type="ORF">A4U43_C04F31670</name>
</gene>
<accession>A0A5P1F507</accession>
<feature type="compositionally biased region" description="Basic and acidic residues" evidence="1">
    <location>
        <begin position="33"/>
        <end position="43"/>
    </location>
</feature>
<dbReference type="Proteomes" id="UP000243459">
    <property type="component" value="Chromosome 4"/>
</dbReference>
<proteinExistence type="predicted"/>
<name>A0A5P1F507_ASPOF</name>
<evidence type="ECO:0000313" key="2">
    <source>
        <dbReference type="EMBL" id="ONK73455.1"/>
    </source>
</evidence>
<evidence type="ECO:0000256" key="1">
    <source>
        <dbReference type="SAM" id="MobiDB-lite"/>
    </source>
</evidence>
<keyword evidence="3" id="KW-1185">Reference proteome</keyword>
<evidence type="ECO:0000313" key="3">
    <source>
        <dbReference type="Proteomes" id="UP000243459"/>
    </source>
</evidence>
<dbReference type="Gramene" id="ONK73455">
    <property type="protein sequence ID" value="ONK73455"/>
    <property type="gene ID" value="A4U43_C04F31670"/>
</dbReference>